<evidence type="ECO:0000256" key="7">
    <source>
        <dbReference type="RuleBase" id="RU000461"/>
    </source>
</evidence>
<comment type="similarity">
    <text evidence="1 7">Belongs to the cytochrome P450 family.</text>
</comment>
<dbReference type="Pfam" id="PF00067">
    <property type="entry name" value="p450"/>
    <property type="match status" value="1"/>
</dbReference>
<dbReference type="GO" id="GO:0016705">
    <property type="term" value="F:oxidoreductase activity, acting on paired donors, with incorporation or reduction of molecular oxygen"/>
    <property type="evidence" value="ECO:0007669"/>
    <property type="project" value="InterPro"/>
</dbReference>
<evidence type="ECO:0000256" key="6">
    <source>
        <dbReference type="ARBA" id="ARBA00023033"/>
    </source>
</evidence>
<gene>
    <name evidence="8" type="ORF">EDD29_4865</name>
</gene>
<dbReference type="InterPro" id="IPR002397">
    <property type="entry name" value="Cyt_P450_B"/>
</dbReference>
<evidence type="ECO:0000256" key="4">
    <source>
        <dbReference type="ARBA" id="ARBA00023002"/>
    </source>
</evidence>
<reference evidence="8 9" key="1">
    <citation type="submission" date="2018-11" db="EMBL/GenBank/DDBJ databases">
        <title>Sequencing the genomes of 1000 actinobacteria strains.</title>
        <authorList>
            <person name="Klenk H.-P."/>
        </authorList>
    </citation>
    <scope>NUCLEOTIDE SEQUENCE [LARGE SCALE GENOMIC DNA]</scope>
    <source>
        <strain evidence="8 9">DSM 44254</strain>
    </source>
</reference>
<evidence type="ECO:0000313" key="9">
    <source>
        <dbReference type="Proteomes" id="UP000272400"/>
    </source>
</evidence>
<dbReference type="PROSITE" id="PS00086">
    <property type="entry name" value="CYTOCHROME_P450"/>
    <property type="match status" value="1"/>
</dbReference>
<evidence type="ECO:0000256" key="5">
    <source>
        <dbReference type="ARBA" id="ARBA00023004"/>
    </source>
</evidence>
<dbReference type="InterPro" id="IPR001128">
    <property type="entry name" value="Cyt_P450"/>
</dbReference>
<dbReference type="AlphaFoldDB" id="A0A3N1D196"/>
<keyword evidence="2 7" id="KW-0349">Heme</keyword>
<dbReference type="GO" id="GO:0004497">
    <property type="term" value="F:monooxygenase activity"/>
    <property type="evidence" value="ECO:0007669"/>
    <property type="project" value="UniProtKB-KW"/>
</dbReference>
<dbReference type="SUPFAM" id="SSF48264">
    <property type="entry name" value="Cytochrome P450"/>
    <property type="match status" value="1"/>
</dbReference>
<keyword evidence="9" id="KW-1185">Reference proteome</keyword>
<dbReference type="OrthoDB" id="3664945at2"/>
<dbReference type="GO" id="GO:0005506">
    <property type="term" value="F:iron ion binding"/>
    <property type="evidence" value="ECO:0007669"/>
    <property type="project" value="InterPro"/>
</dbReference>
<proteinExistence type="inferred from homology"/>
<dbReference type="PANTHER" id="PTHR46696:SF1">
    <property type="entry name" value="CYTOCHROME P450 YJIB-RELATED"/>
    <property type="match status" value="1"/>
</dbReference>
<protein>
    <submittedName>
        <fullName evidence="8">Nocardicin N-oxygenase</fullName>
    </submittedName>
</protein>
<dbReference type="PRINTS" id="PR00385">
    <property type="entry name" value="P450"/>
</dbReference>
<dbReference type="PRINTS" id="PR00359">
    <property type="entry name" value="BP450"/>
</dbReference>
<keyword evidence="4 7" id="KW-0560">Oxidoreductase</keyword>
<organism evidence="8 9">
    <name type="scientific">Actinocorallia herbida</name>
    <dbReference type="NCBI Taxonomy" id="58109"/>
    <lineage>
        <taxon>Bacteria</taxon>
        <taxon>Bacillati</taxon>
        <taxon>Actinomycetota</taxon>
        <taxon>Actinomycetes</taxon>
        <taxon>Streptosporangiales</taxon>
        <taxon>Thermomonosporaceae</taxon>
        <taxon>Actinocorallia</taxon>
    </lineage>
</organism>
<comment type="caution">
    <text evidence="8">The sequence shown here is derived from an EMBL/GenBank/DDBJ whole genome shotgun (WGS) entry which is preliminary data.</text>
</comment>
<dbReference type="PANTHER" id="PTHR46696">
    <property type="entry name" value="P450, PUTATIVE (EUROFUNG)-RELATED"/>
    <property type="match status" value="1"/>
</dbReference>
<keyword evidence="6 7" id="KW-0503">Monooxygenase</keyword>
<dbReference type="Gene3D" id="1.10.630.10">
    <property type="entry name" value="Cytochrome P450"/>
    <property type="match status" value="1"/>
</dbReference>
<dbReference type="GO" id="GO:0020037">
    <property type="term" value="F:heme binding"/>
    <property type="evidence" value="ECO:0007669"/>
    <property type="project" value="InterPro"/>
</dbReference>
<dbReference type="InterPro" id="IPR036396">
    <property type="entry name" value="Cyt_P450_sf"/>
</dbReference>
<dbReference type="RefSeq" id="WP_123666571.1">
    <property type="nucleotide sequence ID" value="NZ_RJKE01000001.1"/>
</dbReference>
<dbReference type="InterPro" id="IPR017972">
    <property type="entry name" value="Cyt_P450_CS"/>
</dbReference>
<sequence length="402" mass="45348">MSHEVLHALPSAQNTQIAEQVKRAYAALRPDHDVVRVEFPFGGPGWMTLKYDLTREFYNDPRFSIEKMTELDDYPRIRQTEKSATASFLQYDGAKHQSKRAVLMKHLTVKRVMKLRPQTERMVLAALEEFEAQGNPADVTDVIGRMLPMKVLCALLGSRDLDREVMEASYFLVDSRAQTMEEVRQAYQTITGFFNELYEDKKRNPDDGLMSTLIHDTESGRWTEEELRGLGFTLLAAGHDATGSMLNGMLEWLSYEPDLYARLRSEPEAFPRALEELLRCTTVGIGVARGRIALEDIEIGGVQIKAGDAVGGNLVASHHDPDVYPNPDVLDIDRVDPAPHMAFGYGPHACVGAQLARMEITVALQAILRRYKTFTNVLPAEGWRERRGMKGPQELVVRWEKG</sequence>
<evidence type="ECO:0000313" key="8">
    <source>
        <dbReference type="EMBL" id="ROO87270.1"/>
    </source>
</evidence>
<evidence type="ECO:0000256" key="2">
    <source>
        <dbReference type="ARBA" id="ARBA00022617"/>
    </source>
</evidence>
<dbReference type="EMBL" id="RJKE01000001">
    <property type="protein sequence ID" value="ROO87270.1"/>
    <property type="molecule type" value="Genomic_DNA"/>
</dbReference>
<dbReference type="FunFam" id="1.10.630.10:FF:000018">
    <property type="entry name" value="Cytochrome P450 monooxygenase"/>
    <property type="match status" value="1"/>
</dbReference>
<evidence type="ECO:0000256" key="3">
    <source>
        <dbReference type="ARBA" id="ARBA00022723"/>
    </source>
</evidence>
<evidence type="ECO:0000256" key="1">
    <source>
        <dbReference type="ARBA" id="ARBA00010617"/>
    </source>
</evidence>
<dbReference type="Proteomes" id="UP000272400">
    <property type="component" value="Unassembled WGS sequence"/>
</dbReference>
<name>A0A3N1D196_9ACTN</name>
<keyword evidence="5 7" id="KW-0408">Iron</keyword>
<accession>A0A3N1D196</accession>
<keyword evidence="3 7" id="KW-0479">Metal-binding</keyword>